<dbReference type="Proteomes" id="UP000782610">
    <property type="component" value="Unassembled WGS sequence"/>
</dbReference>
<evidence type="ECO:0000259" key="7">
    <source>
        <dbReference type="Pfam" id="PF00892"/>
    </source>
</evidence>
<dbReference type="InterPro" id="IPR051258">
    <property type="entry name" value="Diverse_Substrate_Transporter"/>
</dbReference>
<keyword evidence="3 6" id="KW-0812">Transmembrane</keyword>
<feature type="transmembrane region" description="Helical" evidence="6">
    <location>
        <begin position="70"/>
        <end position="88"/>
    </location>
</feature>
<name>A0A933KXE3_9HYPH</name>
<feature type="transmembrane region" description="Helical" evidence="6">
    <location>
        <begin position="100"/>
        <end position="119"/>
    </location>
</feature>
<evidence type="ECO:0000256" key="1">
    <source>
        <dbReference type="ARBA" id="ARBA00004651"/>
    </source>
</evidence>
<dbReference type="PANTHER" id="PTHR42920">
    <property type="entry name" value="OS03G0707200 PROTEIN-RELATED"/>
    <property type="match status" value="1"/>
</dbReference>
<dbReference type="AlphaFoldDB" id="A0A933KXE3"/>
<organism evidence="8 9">
    <name type="scientific">Devosia nanyangense</name>
    <dbReference type="NCBI Taxonomy" id="1228055"/>
    <lineage>
        <taxon>Bacteria</taxon>
        <taxon>Pseudomonadati</taxon>
        <taxon>Pseudomonadota</taxon>
        <taxon>Alphaproteobacteria</taxon>
        <taxon>Hyphomicrobiales</taxon>
        <taxon>Devosiaceae</taxon>
        <taxon>Devosia</taxon>
    </lineage>
</organism>
<evidence type="ECO:0000256" key="4">
    <source>
        <dbReference type="ARBA" id="ARBA00022989"/>
    </source>
</evidence>
<feature type="transmembrane region" description="Helical" evidence="6">
    <location>
        <begin position="214"/>
        <end position="234"/>
    </location>
</feature>
<comment type="subcellular location">
    <subcellularLocation>
        <location evidence="1">Cell membrane</location>
        <topology evidence="1">Multi-pass membrane protein</topology>
    </subcellularLocation>
</comment>
<evidence type="ECO:0000313" key="9">
    <source>
        <dbReference type="Proteomes" id="UP000782610"/>
    </source>
</evidence>
<sequence length="303" mass="32361">MSRPIAVLLLVVCTMLWGFAFVAQKGAMAHMGPLTFSGVRYFLGAFLVLPLAVLEYRKQRARGVVISRSQWIRIGILSLTFFLGVWLQQAALQTTTVTNAGFITSLYVIFTPVVTYIIIRHKPHPIVYLGAPLALFGIYLLTGARLDQFTPGDLMLLACAVCWAVQVSMLGTLVEETGMPVTVSTINFFATAVLATIGAFTLERPEFAGIGGGWIEILYAGVLSTAVAFTFQAIGQQYVPSANAAIILSAESLFAALGGAVLLGERLPPIGYAGAAVTFLAIVMVEAVPALRGKRGVTLRESA</sequence>
<evidence type="ECO:0000256" key="5">
    <source>
        <dbReference type="ARBA" id="ARBA00023136"/>
    </source>
</evidence>
<evidence type="ECO:0000313" key="8">
    <source>
        <dbReference type="EMBL" id="MBI4920384.1"/>
    </source>
</evidence>
<dbReference type="InterPro" id="IPR037185">
    <property type="entry name" value="EmrE-like"/>
</dbReference>
<feature type="transmembrane region" description="Helical" evidence="6">
    <location>
        <begin position="181"/>
        <end position="202"/>
    </location>
</feature>
<feature type="transmembrane region" description="Helical" evidence="6">
    <location>
        <begin position="154"/>
        <end position="174"/>
    </location>
</feature>
<keyword evidence="2" id="KW-1003">Cell membrane</keyword>
<dbReference type="GO" id="GO:0005886">
    <property type="term" value="C:plasma membrane"/>
    <property type="evidence" value="ECO:0007669"/>
    <property type="project" value="UniProtKB-SubCell"/>
</dbReference>
<keyword evidence="5 6" id="KW-0472">Membrane</keyword>
<dbReference type="PANTHER" id="PTHR42920:SF5">
    <property type="entry name" value="EAMA DOMAIN-CONTAINING PROTEIN"/>
    <property type="match status" value="1"/>
</dbReference>
<accession>A0A933KXE3</accession>
<feature type="transmembrane region" description="Helical" evidence="6">
    <location>
        <begin position="270"/>
        <end position="291"/>
    </location>
</feature>
<dbReference type="Pfam" id="PF00892">
    <property type="entry name" value="EamA"/>
    <property type="match status" value="2"/>
</dbReference>
<evidence type="ECO:0000256" key="3">
    <source>
        <dbReference type="ARBA" id="ARBA00022692"/>
    </source>
</evidence>
<evidence type="ECO:0000256" key="2">
    <source>
        <dbReference type="ARBA" id="ARBA00022475"/>
    </source>
</evidence>
<protein>
    <submittedName>
        <fullName evidence="8">DMT family transporter</fullName>
    </submittedName>
</protein>
<reference evidence="8" key="1">
    <citation type="submission" date="2020-07" db="EMBL/GenBank/DDBJ databases">
        <title>Huge and variable diversity of episymbiotic CPR bacteria and DPANN archaea in groundwater ecosystems.</title>
        <authorList>
            <person name="He C.Y."/>
            <person name="Keren R."/>
            <person name="Whittaker M."/>
            <person name="Farag I.F."/>
            <person name="Doudna J."/>
            <person name="Cate J.H.D."/>
            <person name="Banfield J.F."/>
        </authorList>
    </citation>
    <scope>NUCLEOTIDE SEQUENCE</scope>
    <source>
        <strain evidence="8">NC_groundwater_1586_Pr3_B-0.1um_66_15</strain>
    </source>
</reference>
<feature type="transmembrane region" description="Helical" evidence="6">
    <location>
        <begin position="39"/>
        <end position="58"/>
    </location>
</feature>
<dbReference type="SUPFAM" id="SSF103481">
    <property type="entry name" value="Multidrug resistance efflux transporter EmrE"/>
    <property type="match status" value="2"/>
</dbReference>
<comment type="caution">
    <text evidence="8">The sequence shown here is derived from an EMBL/GenBank/DDBJ whole genome shotgun (WGS) entry which is preliminary data.</text>
</comment>
<dbReference type="InterPro" id="IPR000620">
    <property type="entry name" value="EamA_dom"/>
</dbReference>
<feature type="transmembrane region" description="Helical" evidence="6">
    <location>
        <begin position="126"/>
        <end position="142"/>
    </location>
</feature>
<evidence type="ECO:0000256" key="6">
    <source>
        <dbReference type="SAM" id="Phobius"/>
    </source>
</evidence>
<dbReference type="EMBL" id="JACRAF010000004">
    <property type="protein sequence ID" value="MBI4920384.1"/>
    <property type="molecule type" value="Genomic_DNA"/>
</dbReference>
<keyword evidence="4 6" id="KW-1133">Transmembrane helix</keyword>
<gene>
    <name evidence="8" type="ORF">HY834_01425</name>
</gene>
<feature type="transmembrane region" description="Helical" evidence="6">
    <location>
        <begin position="246"/>
        <end position="264"/>
    </location>
</feature>
<feature type="domain" description="EamA" evidence="7">
    <location>
        <begin position="151"/>
        <end position="285"/>
    </location>
</feature>
<feature type="domain" description="EamA" evidence="7">
    <location>
        <begin position="5"/>
        <end position="142"/>
    </location>
</feature>
<proteinExistence type="predicted"/>